<reference evidence="1 2" key="1">
    <citation type="journal article" date="2018" name="Biotechnol. Biofuels">
        <title>Integrative visual omics of the white-rot fungus Polyporus brumalis exposes the biotechnological potential of its oxidative enzymes for delignifying raw plant biomass.</title>
        <authorList>
            <person name="Miyauchi S."/>
            <person name="Rancon A."/>
            <person name="Drula E."/>
            <person name="Hage H."/>
            <person name="Chaduli D."/>
            <person name="Favel A."/>
            <person name="Grisel S."/>
            <person name="Henrissat B."/>
            <person name="Herpoel-Gimbert I."/>
            <person name="Ruiz-Duenas F.J."/>
            <person name="Chevret D."/>
            <person name="Hainaut M."/>
            <person name="Lin J."/>
            <person name="Wang M."/>
            <person name="Pangilinan J."/>
            <person name="Lipzen A."/>
            <person name="Lesage-Meessen L."/>
            <person name="Navarro D."/>
            <person name="Riley R."/>
            <person name="Grigoriev I.V."/>
            <person name="Zhou S."/>
            <person name="Raouche S."/>
            <person name="Rosso M.N."/>
        </authorList>
    </citation>
    <scope>NUCLEOTIDE SEQUENCE [LARGE SCALE GENOMIC DNA]</scope>
    <source>
        <strain evidence="1 2">BRFM 1820</strain>
    </source>
</reference>
<dbReference type="OrthoDB" id="2804094at2759"/>
<accession>A0A371D4K9</accession>
<evidence type="ECO:0000313" key="1">
    <source>
        <dbReference type="EMBL" id="RDX47473.1"/>
    </source>
</evidence>
<evidence type="ECO:0000313" key="2">
    <source>
        <dbReference type="Proteomes" id="UP000256964"/>
    </source>
</evidence>
<proteinExistence type="predicted"/>
<organism evidence="1 2">
    <name type="scientific">Lentinus brumalis</name>
    <dbReference type="NCBI Taxonomy" id="2498619"/>
    <lineage>
        <taxon>Eukaryota</taxon>
        <taxon>Fungi</taxon>
        <taxon>Dikarya</taxon>
        <taxon>Basidiomycota</taxon>
        <taxon>Agaricomycotina</taxon>
        <taxon>Agaricomycetes</taxon>
        <taxon>Polyporales</taxon>
        <taxon>Polyporaceae</taxon>
        <taxon>Lentinus</taxon>
    </lineage>
</organism>
<gene>
    <name evidence="1" type="ORF">OH76DRAFT_1354172</name>
</gene>
<name>A0A371D4K9_9APHY</name>
<dbReference type="AlphaFoldDB" id="A0A371D4K9"/>
<protein>
    <submittedName>
        <fullName evidence="1">Uncharacterized protein</fullName>
    </submittedName>
</protein>
<dbReference type="EMBL" id="KZ857418">
    <property type="protein sequence ID" value="RDX47473.1"/>
    <property type="molecule type" value="Genomic_DNA"/>
</dbReference>
<sequence>MSSCLAQQQPLSLLRSRFFAPYRSKSFTPTARDYSDYVQRVLEIVRRPQAAAGLRMGGIIWRLLLEVVQDDTDLRDRLEQQASSGPSGELSILSIYQEVLQLSPSFAFVDDGLSEEELDIISGVYRVYTDQLNQTADVSWWPKHKHWVKYAGQNVGIWTQWNEKWFCDHLQSIHEGTARPKTSHDWKKALKGHRVAKTMGNMVESASKDFIQKYLL</sequence>
<dbReference type="Proteomes" id="UP000256964">
    <property type="component" value="Unassembled WGS sequence"/>
</dbReference>
<keyword evidence="2" id="KW-1185">Reference proteome</keyword>